<reference evidence="2" key="2">
    <citation type="submission" date="2020-05" db="UniProtKB">
        <authorList>
            <consortium name="EnsemblMetazoa"/>
        </authorList>
    </citation>
    <scope>IDENTIFICATION</scope>
    <source>
        <strain evidence="2">MINIMUS1</strain>
    </source>
</reference>
<dbReference type="SMART" id="SM00034">
    <property type="entry name" value="CLECT"/>
    <property type="match status" value="1"/>
</dbReference>
<evidence type="ECO:0000313" key="2">
    <source>
        <dbReference type="EnsemblMetazoa" id="AMIN009924-PA"/>
    </source>
</evidence>
<dbReference type="SUPFAM" id="SSF56436">
    <property type="entry name" value="C-type lectin-like"/>
    <property type="match status" value="1"/>
</dbReference>
<accession>A0A182WHS0</accession>
<dbReference type="PROSITE" id="PS50041">
    <property type="entry name" value="C_TYPE_LECTIN_2"/>
    <property type="match status" value="1"/>
</dbReference>
<dbReference type="EnsemblMetazoa" id="AMIN009924-RA">
    <property type="protein sequence ID" value="AMIN009924-PA"/>
    <property type="gene ID" value="AMIN009924"/>
</dbReference>
<dbReference type="PANTHER" id="PTHR22803">
    <property type="entry name" value="MANNOSE, PHOSPHOLIPASE, LECTIN RECEPTOR RELATED"/>
    <property type="match status" value="1"/>
</dbReference>
<name>A0A182WHS0_9DIPT</name>
<evidence type="ECO:0000313" key="3">
    <source>
        <dbReference type="Proteomes" id="UP000075920"/>
    </source>
</evidence>
<dbReference type="CDD" id="cd00037">
    <property type="entry name" value="CLECT"/>
    <property type="match status" value="1"/>
</dbReference>
<dbReference type="InterPro" id="IPR016187">
    <property type="entry name" value="CTDL_fold"/>
</dbReference>
<evidence type="ECO:0000259" key="1">
    <source>
        <dbReference type="PROSITE" id="PS50041"/>
    </source>
</evidence>
<dbReference type="STRING" id="112268.A0A182WHS0"/>
<reference evidence="3" key="1">
    <citation type="submission" date="2013-03" db="EMBL/GenBank/DDBJ databases">
        <title>The Genome Sequence of Anopheles minimus MINIMUS1.</title>
        <authorList>
            <consortium name="The Broad Institute Genomics Platform"/>
            <person name="Neafsey D.E."/>
            <person name="Walton C."/>
            <person name="Walker B."/>
            <person name="Young S.K."/>
            <person name="Zeng Q."/>
            <person name="Gargeya S."/>
            <person name="Fitzgerald M."/>
            <person name="Haas B."/>
            <person name="Abouelleil A."/>
            <person name="Allen A.W."/>
            <person name="Alvarado L."/>
            <person name="Arachchi H.M."/>
            <person name="Berlin A.M."/>
            <person name="Chapman S.B."/>
            <person name="Gainer-Dewar J."/>
            <person name="Goldberg J."/>
            <person name="Griggs A."/>
            <person name="Gujja S."/>
            <person name="Hansen M."/>
            <person name="Howarth C."/>
            <person name="Imamovic A."/>
            <person name="Ireland A."/>
            <person name="Larimer J."/>
            <person name="McCowan C."/>
            <person name="Murphy C."/>
            <person name="Pearson M."/>
            <person name="Poon T.W."/>
            <person name="Priest M."/>
            <person name="Roberts A."/>
            <person name="Saif S."/>
            <person name="Shea T."/>
            <person name="Sisk P."/>
            <person name="Sykes S."/>
            <person name="Wortman J."/>
            <person name="Nusbaum C."/>
            <person name="Birren B."/>
        </authorList>
    </citation>
    <scope>NUCLEOTIDE SEQUENCE [LARGE SCALE GENOMIC DNA]</scope>
    <source>
        <strain evidence="3">MINIMUS1</strain>
    </source>
</reference>
<dbReference type="InterPro" id="IPR016186">
    <property type="entry name" value="C-type_lectin-like/link_sf"/>
</dbReference>
<dbReference type="AlphaFoldDB" id="A0A182WHS0"/>
<organism evidence="2 3">
    <name type="scientific">Anopheles minimus</name>
    <dbReference type="NCBI Taxonomy" id="112268"/>
    <lineage>
        <taxon>Eukaryota</taxon>
        <taxon>Metazoa</taxon>
        <taxon>Ecdysozoa</taxon>
        <taxon>Arthropoda</taxon>
        <taxon>Hexapoda</taxon>
        <taxon>Insecta</taxon>
        <taxon>Pterygota</taxon>
        <taxon>Neoptera</taxon>
        <taxon>Endopterygota</taxon>
        <taxon>Diptera</taxon>
        <taxon>Nematocera</taxon>
        <taxon>Culicoidea</taxon>
        <taxon>Culicidae</taxon>
        <taxon>Anophelinae</taxon>
        <taxon>Anopheles</taxon>
    </lineage>
</organism>
<feature type="domain" description="C-type lectin" evidence="1">
    <location>
        <begin position="12"/>
        <end position="120"/>
    </location>
</feature>
<dbReference type="Pfam" id="PF00059">
    <property type="entry name" value="Lectin_C"/>
    <property type="match status" value="1"/>
</dbReference>
<dbReference type="VEuPathDB" id="VectorBase:AMIN009924"/>
<dbReference type="Gene3D" id="3.10.100.10">
    <property type="entry name" value="Mannose-Binding Protein A, subunit A"/>
    <property type="match status" value="1"/>
</dbReference>
<dbReference type="InterPro" id="IPR001304">
    <property type="entry name" value="C-type_lectin-like"/>
</dbReference>
<sequence>MVSMRPMRFKEYKAYKRQGIQFFHAYQLCRLYGGHLASIESADENARTESAIRAAGGDFTGEWYIGGIGTNDKFIWIGLNKKATYLNFYAGEPNNLPKTVEHCLVMGIGGQSKWNDMNCDYTQAVGFVCAFVRQ</sequence>
<keyword evidence="3" id="KW-1185">Reference proteome</keyword>
<dbReference type="Proteomes" id="UP000075920">
    <property type="component" value="Unassembled WGS sequence"/>
</dbReference>
<protein>
    <submittedName>
        <fullName evidence="2">C-type lectin domain-containing protein</fullName>
    </submittedName>
</protein>
<dbReference type="InterPro" id="IPR050111">
    <property type="entry name" value="C-type_lectin/snaclec_domain"/>
</dbReference>
<proteinExistence type="predicted"/>